<dbReference type="Pfam" id="PF20092">
    <property type="entry name" value="DUF6483"/>
    <property type="match status" value="1"/>
</dbReference>
<dbReference type="RefSeq" id="WP_039257732.1">
    <property type="nucleotide sequence ID" value="NZ_JDRY01000044.1"/>
</dbReference>
<dbReference type="AlphaFoldDB" id="A0A0A0IEF7"/>
<reference evidence="1 2" key="1">
    <citation type="submission" date="2014-01" db="EMBL/GenBank/DDBJ databases">
        <title>Plasmidome dynamics in the species complex Clostridium novyi sensu lato converts strains of independent lineages into distinctly different pathogens.</title>
        <authorList>
            <person name="Skarin H."/>
            <person name="Segerman B."/>
        </authorList>
    </citation>
    <scope>NUCLEOTIDE SEQUENCE [LARGE SCALE GENOMIC DNA]</scope>
    <source>
        <strain evidence="1 2">DC5</strain>
    </source>
</reference>
<dbReference type="EMBL" id="JDRY01000044">
    <property type="protein sequence ID" value="KGM98893.1"/>
    <property type="molecule type" value="Genomic_DNA"/>
</dbReference>
<accession>A0A0A0IEF7</accession>
<evidence type="ECO:0000313" key="2">
    <source>
        <dbReference type="Proteomes" id="UP000030014"/>
    </source>
</evidence>
<evidence type="ECO:0000313" key="1">
    <source>
        <dbReference type="EMBL" id="KGM98893.1"/>
    </source>
</evidence>
<comment type="caution">
    <text evidence="1">The sequence shown here is derived from an EMBL/GenBank/DDBJ whole genome shotgun (WGS) entry which is preliminary data.</text>
</comment>
<sequence length="103" mass="12182">MNLEKLINELARNMGKALLHKKEDTGEIINLHKADSSDYIRIILKSLILKKEYNKAENILFEEIEKNKSEKIYKVALNFYDLLIDKSDNELHKGNFLREEVYQ</sequence>
<proteinExistence type="predicted"/>
<organism evidence="1 2">
    <name type="scientific">Clostridium botulinum C/D str. DC5</name>
    <dbReference type="NCBI Taxonomy" id="1443128"/>
    <lineage>
        <taxon>Bacteria</taxon>
        <taxon>Bacillati</taxon>
        <taxon>Bacillota</taxon>
        <taxon>Clostridia</taxon>
        <taxon>Eubacteriales</taxon>
        <taxon>Clostridiaceae</taxon>
        <taxon>Clostridium</taxon>
    </lineage>
</organism>
<dbReference type="InterPro" id="IPR045507">
    <property type="entry name" value="DUF6483"/>
</dbReference>
<protein>
    <submittedName>
        <fullName evidence="1">Uncharacterized protein</fullName>
    </submittedName>
</protein>
<dbReference type="Proteomes" id="UP000030014">
    <property type="component" value="Unassembled WGS sequence"/>
</dbReference>
<name>A0A0A0IEF7_CLOBO</name>
<gene>
    <name evidence="1" type="ORF">Z955_10200</name>
</gene>